<protein>
    <submittedName>
        <fullName evidence="1">Uncharacterized protein</fullName>
    </submittedName>
</protein>
<evidence type="ECO:0000313" key="1">
    <source>
        <dbReference type="EMBL" id="MPN56641.1"/>
    </source>
</evidence>
<organism evidence="1">
    <name type="scientific">bioreactor metagenome</name>
    <dbReference type="NCBI Taxonomy" id="1076179"/>
    <lineage>
        <taxon>unclassified sequences</taxon>
        <taxon>metagenomes</taxon>
        <taxon>ecological metagenomes</taxon>
    </lineage>
</organism>
<accession>A0A645IZ84</accession>
<name>A0A645IZ84_9ZZZZ</name>
<sequence length="68" mass="8106">MDDFEIVSKSNLSRNHCITHHLLHEVFTVLARKLKFLSKMHFVISNLPLHILLHHVGKKLWINVWKKI</sequence>
<gene>
    <name evidence="1" type="ORF">SDC9_204331</name>
</gene>
<comment type="caution">
    <text evidence="1">The sequence shown here is derived from an EMBL/GenBank/DDBJ whole genome shotgun (WGS) entry which is preliminary data.</text>
</comment>
<dbReference type="EMBL" id="VSSQ01127218">
    <property type="protein sequence ID" value="MPN56641.1"/>
    <property type="molecule type" value="Genomic_DNA"/>
</dbReference>
<dbReference type="AlphaFoldDB" id="A0A645IZ84"/>
<reference evidence="1" key="1">
    <citation type="submission" date="2019-08" db="EMBL/GenBank/DDBJ databases">
        <authorList>
            <person name="Kucharzyk K."/>
            <person name="Murdoch R.W."/>
            <person name="Higgins S."/>
            <person name="Loffler F."/>
        </authorList>
    </citation>
    <scope>NUCLEOTIDE SEQUENCE</scope>
</reference>
<proteinExistence type="predicted"/>